<evidence type="ECO:0000313" key="1">
    <source>
        <dbReference type="EMBL" id="JAH22929.1"/>
    </source>
</evidence>
<dbReference type="AlphaFoldDB" id="A0A0E9R1E6"/>
<organism evidence="1">
    <name type="scientific">Anguilla anguilla</name>
    <name type="common">European freshwater eel</name>
    <name type="synonym">Muraena anguilla</name>
    <dbReference type="NCBI Taxonomy" id="7936"/>
    <lineage>
        <taxon>Eukaryota</taxon>
        <taxon>Metazoa</taxon>
        <taxon>Chordata</taxon>
        <taxon>Craniata</taxon>
        <taxon>Vertebrata</taxon>
        <taxon>Euteleostomi</taxon>
        <taxon>Actinopterygii</taxon>
        <taxon>Neopterygii</taxon>
        <taxon>Teleostei</taxon>
        <taxon>Anguilliformes</taxon>
        <taxon>Anguillidae</taxon>
        <taxon>Anguilla</taxon>
    </lineage>
</organism>
<dbReference type="EMBL" id="GBXM01085648">
    <property type="protein sequence ID" value="JAH22929.1"/>
    <property type="molecule type" value="Transcribed_RNA"/>
</dbReference>
<reference evidence="1" key="1">
    <citation type="submission" date="2014-11" db="EMBL/GenBank/DDBJ databases">
        <authorList>
            <person name="Amaro Gonzalez C."/>
        </authorList>
    </citation>
    <scope>NUCLEOTIDE SEQUENCE</scope>
</reference>
<reference evidence="1" key="2">
    <citation type="journal article" date="2015" name="Fish Shellfish Immunol.">
        <title>Early steps in the European eel (Anguilla anguilla)-Vibrio vulnificus interaction in the gills: Role of the RtxA13 toxin.</title>
        <authorList>
            <person name="Callol A."/>
            <person name="Pajuelo D."/>
            <person name="Ebbesson L."/>
            <person name="Teles M."/>
            <person name="MacKenzie S."/>
            <person name="Amaro C."/>
        </authorList>
    </citation>
    <scope>NUCLEOTIDE SEQUENCE</scope>
</reference>
<name>A0A0E9R1E6_ANGAN</name>
<sequence length="31" mass="3500">MIETVFCVCTGCGNYISENRHFGKGRKVHVN</sequence>
<proteinExistence type="predicted"/>
<protein>
    <submittedName>
        <fullName evidence="1">Uncharacterized protein</fullName>
    </submittedName>
</protein>
<accession>A0A0E9R1E6</accession>